<dbReference type="SMART" id="SM01144">
    <property type="entry name" value="DTW"/>
    <property type="match status" value="1"/>
</dbReference>
<evidence type="ECO:0000256" key="1">
    <source>
        <dbReference type="ARBA" id="ARBA00004123"/>
    </source>
</evidence>
<evidence type="ECO:0000256" key="11">
    <source>
        <dbReference type="ARBA" id="ARBA00048718"/>
    </source>
</evidence>
<dbReference type="GO" id="GO:0008033">
    <property type="term" value="P:tRNA processing"/>
    <property type="evidence" value="ECO:0007669"/>
    <property type="project" value="UniProtKB-KW"/>
</dbReference>
<keyword evidence="5" id="KW-0819">tRNA processing</keyword>
<dbReference type="InterPro" id="IPR051521">
    <property type="entry name" value="tRNA_Mod/Golgi_Maint"/>
</dbReference>
<evidence type="ECO:0000256" key="10">
    <source>
        <dbReference type="ARBA" id="ARBA00042508"/>
    </source>
</evidence>
<feature type="compositionally biased region" description="Low complexity" evidence="12">
    <location>
        <begin position="283"/>
        <end position="294"/>
    </location>
</feature>
<feature type="compositionally biased region" description="Basic and acidic residues" evidence="12">
    <location>
        <begin position="265"/>
        <end position="279"/>
    </location>
</feature>
<evidence type="ECO:0000256" key="3">
    <source>
        <dbReference type="ARBA" id="ARBA00022679"/>
    </source>
</evidence>
<proteinExistence type="inferred from homology"/>
<reference evidence="14" key="1">
    <citation type="submission" date="2021-01" db="EMBL/GenBank/DDBJ databases">
        <authorList>
            <person name="Corre E."/>
            <person name="Pelletier E."/>
            <person name="Niang G."/>
            <person name="Scheremetjew M."/>
            <person name="Finn R."/>
            <person name="Kale V."/>
            <person name="Holt S."/>
            <person name="Cochrane G."/>
            <person name="Meng A."/>
            <person name="Brown T."/>
            <person name="Cohen L."/>
        </authorList>
    </citation>
    <scope>NUCLEOTIDE SEQUENCE</scope>
    <source>
        <strain evidence="14">Pop2</strain>
    </source>
</reference>
<accession>A0A6U3TSV1</accession>
<evidence type="ECO:0000256" key="2">
    <source>
        <dbReference type="ARBA" id="ARBA00012386"/>
    </source>
</evidence>
<evidence type="ECO:0000256" key="7">
    <source>
        <dbReference type="ARBA" id="ARBA00037050"/>
    </source>
</evidence>
<dbReference type="Pfam" id="PF03942">
    <property type="entry name" value="DTW"/>
    <property type="match status" value="1"/>
</dbReference>
<evidence type="ECO:0000313" key="14">
    <source>
        <dbReference type="EMBL" id="CAD9356933.1"/>
    </source>
</evidence>
<comment type="similarity">
    <text evidence="8">Belongs to the TDD superfamily. DTWD1 family.</text>
</comment>
<name>A0A6U3TSV1_9STRA</name>
<comment type="subcellular location">
    <subcellularLocation>
        <location evidence="1">Nucleus</location>
    </subcellularLocation>
</comment>
<comment type="function">
    <text evidence="7">Catalyzes the formation of 3-(3-amino-3-carboxypropyl)uridine (acp3U) at position 20 in the D-loop of several cytoplasmic tRNAs (acp3U(20)).</text>
</comment>
<keyword evidence="4" id="KW-0949">S-adenosyl-L-methionine</keyword>
<evidence type="ECO:0000256" key="4">
    <source>
        <dbReference type="ARBA" id="ARBA00022691"/>
    </source>
</evidence>
<evidence type="ECO:0000256" key="12">
    <source>
        <dbReference type="SAM" id="MobiDB-lite"/>
    </source>
</evidence>
<dbReference type="GO" id="GO:0016432">
    <property type="term" value="F:tRNA-uridine aminocarboxypropyltransferase activity"/>
    <property type="evidence" value="ECO:0007669"/>
    <property type="project" value="UniProtKB-EC"/>
</dbReference>
<evidence type="ECO:0000256" key="9">
    <source>
        <dbReference type="ARBA" id="ARBA00039242"/>
    </source>
</evidence>
<evidence type="ECO:0000256" key="8">
    <source>
        <dbReference type="ARBA" id="ARBA00038290"/>
    </source>
</evidence>
<dbReference type="PANTHER" id="PTHR15627">
    <property type="entry name" value="NATURAL KILLER CELL-SPECIFIC ANTIGEN KLIP1"/>
    <property type="match status" value="1"/>
</dbReference>
<keyword evidence="3" id="KW-0808">Transferase</keyword>
<dbReference type="PANTHER" id="PTHR15627:SF8">
    <property type="entry name" value="TRNA-URIDINE AMINOCARBOXYPROPYLTRANSFERASE 1"/>
    <property type="match status" value="1"/>
</dbReference>
<sequence>MTNNNSREDVIQTLSSAKIPPTTTNDKITINHRKDEHENIKEKRDDYVSTYLDSFLHSSDNDVSKQQRVMCCGKKQCLYCTECFRLFSQESIKAPKLSPFLSGCIDPMTKQQQGPTVQLPFDLDIILDDRRNSSTGLHAVVMLGASNESNKNHNNVSLIDNARDDTIPPYNTNNNTYLLFPSKDSIPLSSVSTTITKLVVLDCKWTKSSLLQHPNLQHYNIPHVHLSNPPDKSYFWRWHKEGKGMLSTIEAIYYASLDVLDGKKKQQEEQKRKGNKETKAFANVSNNNMYGNGNDDNRNPQNIHKSKTNDEEKVREESNDLIHLLYLFALKRSIMNEAAKKENRALPFTEEGKELQRVIRHYNATEKQRRKEKGRLLKEKARAKKLEEKQKKEEH</sequence>
<dbReference type="GO" id="GO:0005634">
    <property type="term" value="C:nucleus"/>
    <property type="evidence" value="ECO:0007669"/>
    <property type="project" value="UniProtKB-SubCell"/>
</dbReference>
<feature type="domain" description="DTW" evidence="13">
    <location>
        <begin position="97"/>
        <end position="271"/>
    </location>
</feature>
<feature type="region of interest" description="Disordered" evidence="12">
    <location>
        <begin position="361"/>
        <end position="395"/>
    </location>
</feature>
<evidence type="ECO:0000256" key="5">
    <source>
        <dbReference type="ARBA" id="ARBA00022694"/>
    </source>
</evidence>
<dbReference type="EMBL" id="HBGN01038683">
    <property type="protein sequence ID" value="CAD9356933.1"/>
    <property type="molecule type" value="Transcribed_RNA"/>
</dbReference>
<keyword evidence="6" id="KW-0539">Nucleus</keyword>
<organism evidence="14">
    <name type="scientific">Ditylum brightwellii</name>
    <dbReference type="NCBI Taxonomy" id="49249"/>
    <lineage>
        <taxon>Eukaryota</taxon>
        <taxon>Sar</taxon>
        <taxon>Stramenopiles</taxon>
        <taxon>Ochrophyta</taxon>
        <taxon>Bacillariophyta</taxon>
        <taxon>Mediophyceae</taxon>
        <taxon>Lithodesmiophycidae</taxon>
        <taxon>Lithodesmiales</taxon>
        <taxon>Lithodesmiaceae</taxon>
        <taxon>Ditylum</taxon>
    </lineage>
</organism>
<evidence type="ECO:0000256" key="6">
    <source>
        <dbReference type="ARBA" id="ARBA00023242"/>
    </source>
</evidence>
<comment type="catalytic activity">
    <reaction evidence="11">
        <text>a uridine in tRNA + S-adenosyl-L-methionine = a 3-[(3S)-3-amino-3-carboxypropyl]uridine in tRNA + S-methyl-5'-thioadenosine + H(+)</text>
        <dbReference type="Rhea" id="RHEA:62432"/>
        <dbReference type="Rhea" id="RHEA-COMP:13339"/>
        <dbReference type="Rhea" id="RHEA-COMP:16092"/>
        <dbReference type="ChEBI" id="CHEBI:15378"/>
        <dbReference type="ChEBI" id="CHEBI:17509"/>
        <dbReference type="ChEBI" id="CHEBI:59789"/>
        <dbReference type="ChEBI" id="CHEBI:65315"/>
        <dbReference type="ChEBI" id="CHEBI:82930"/>
        <dbReference type="EC" id="2.5.1.25"/>
    </reaction>
</comment>
<evidence type="ECO:0000259" key="13">
    <source>
        <dbReference type="SMART" id="SM01144"/>
    </source>
</evidence>
<protein>
    <recommendedName>
        <fullName evidence="9">tRNA-uridine aminocarboxypropyltransferase 1</fullName>
        <ecNumber evidence="2">2.5.1.25</ecNumber>
    </recommendedName>
    <alternativeName>
        <fullName evidence="10">DTW domain-containing protein 1</fullName>
    </alternativeName>
</protein>
<gene>
    <name evidence="14" type="ORF">DBRI1063_LOCUS24754</name>
</gene>
<dbReference type="EC" id="2.5.1.25" evidence="2"/>
<dbReference type="AlphaFoldDB" id="A0A6U3TSV1"/>
<feature type="region of interest" description="Disordered" evidence="12">
    <location>
        <begin position="265"/>
        <end position="315"/>
    </location>
</feature>
<dbReference type="InterPro" id="IPR005636">
    <property type="entry name" value="DTW"/>
</dbReference>